<evidence type="ECO:0000313" key="6">
    <source>
        <dbReference type="EMBL" id="VVC36430.1"/>
    </source>
</evidence>
<feature type="transmembrane region" description="Helical" evidence="5">
    <location>
        <begin position="345"/>
        <end position="365"/>
    </location>
</feature>
<keyword evidence="2 5" id="KW-0812">Transmembrane</keyword>
<feature type="transmembrane region" description="Helical" evidence="5">
    <location>
        <begin position="483"/>
        <end position="505"/>
    </location>
</feature>
<sequence>MDIMKSTKMNCADEQKHRCHTVTVRNNDSETNYEKPNLKGDWLNFSLLLLLYTMQGLPLGIINGIPLIMQSKNNVTYQEQALFTLVGVPYCIKLLWAPLVDTFYVQKLGRRKSWLIPVQFLIGMCFIYIASDIDNILPEKGIPKIKRLVYIFSICTFLITTQDIVVDGWALTILKKKNVGYASTCNTSGIAIGLMIGTICSTLLTSKKFSNKYLWATPHEEGMTTLKDLFRLLGVFYLLVTILIAVFKKEKDCTLSDGYVKLNIQQNYTLLFKTFKLRSVQKLAIALLTAKIGFAATESVTSLQLIDYGVSKDDIAVINTGMYAVKMIIPFFTAKYTAGSNSINVYLLVIFIRLCCNIPFVIIIYEMTNVKNIADHDVYFQFCYYLVLVFMLLVQEVLTYIIFISILSFFYRISDLCYGGTYMTLLNTLLNLGNSWTSYIALAAIDYLTVKTCSTHYKRNDNPLYLEETFKKTEDCQIVVRGYYVEIAVCTLIGIIWFVIFKNVLRNLQNLRPSQWLVKDTVKRPKTGTTKNVFTIAIPSCT</sequence>
<dbReference type="AlphaFoldDB" id="A0A5E4MY25"/>
<dbReference type="EMBL" id="CABPRJ010001433">
    <property type="protein sequence ID" value="VVC36430.1"/>
    <property type="molecule type" value="Genomic_DNA"/>
</dbReference>
<feature type="transmembrane region" description="Helical" evidence="5">
    <location>
        <begin position="229"/>
        <end position="247"/>
    </location>
</feature>
<feature type="transmembrane region" description="Helical" evidence="5">
    <location>
        <begin position="150"/>
        <end position="174"/>
    </location>
</feature>
<dbReference type="InterPro" id="IPR004752">
    <property type="entry name" value="AmpG_permease/AT-1"/>
</dbReference>
<feature type="transmembrane region" description="Helical" evidence="5">
    <location>
        <begin position="283"/>
        <end position="303"/>
    </location>
</feature>
<reference evidence="6 7" key="1">
    <citation type="submission" date="2019-08" db="EMBL/GenBank/DDBJ databases">
        <authorList>
            <person name="Alioto T."/>
            <person name="Alioto T."/>
            <person name="Gomez Garrido J."/>
        </authorList>
    </citation>
    <scope>NUCLEOTIDE SEQUENCE [LARGE SCALE GENOMIC DNA]</scope>
</reference>
<keyword evidence="7" id="KW-1185">Reference proteome</keyword>
<proteinExistence type="predicted"/>
<organism evidence="6 7">
    <name type="scientific">Cinara cedri</name>
    <dbReference type="NCBI Taxonomy" id="506608"/>
    <lineage>
        <taxon>Eukaryota</taxon>
        <taxon>Metazoa</taxon>
        <taxon>Ecdysozoa</taxon>
        <taxon>Arthropoda</taxon>
        <taxon>Hexapoda</taxon>
        <taxon>Insecta</taxon>
        <taxon>Pterygota</taxon>
        <taxon>Neoptera</taxon>
        <taxon>Paraneoptera</taxon>
        <taxon>Hemiptera</taxon>
        <taxon>Sternorrhyncha</taxon>
        <taxon>Aphidomorpha</taxon>
        <taxon>Aphidoidea</taxon>
        <taxon>Aphididae</taxon>
        <taxon>Lachninae</taxon>
        <taxon>Cinara</taxon>
    </lineage>
</organism>
<dbReference type="GO" id="GO:0008521">
    <property type="term" value="F:acetyl-CoA transmembrane transporter activity"/>
    <property type="evidence" value="ECO:0007669"/>
    <property type="project" value="InterPro"/>
</dbReference>
<feature type="transmembrane region" description="Helical" evidence="5">
    <location>
        <begin position="385"/>
        <end position="410"/>
    </location>
</feature>
<dbReference type="GO" id="GO:0035348">
    <property type="term" value="P:acetyl-CoA transmembrane transport"/>
    <property type="evidence" value="ECO:0007669"/>
    <property type="project" value="InterPro"/>
</dbReference>
<feature type="transmembrane region" description="Helical" evidence="5">
    <location>
        <begin position="45"/>
        <end position="69"/>
    </location>
</feature>
<name>A0A5E4MY25_9HEMI</name>
<accession>A0A5E4MY25</accession>
<keyword evidence="3 5" id="KW-1133">Transmembrane helix</keyword>
<dbReference type="PANTHER" id="PTHR12778:SF9">
    <property type="entry name" value="ACETYL-COENZYME A TRANSPORTER 1"/>
    <property type="match status" value="1"/>
</dbReference>
<dbReference type="InterPro" id="IPR036259">
    <property type="entry name" value="MFS_trans_sf"/>
</dbReference>
<dbReference type="Pfam" id="PF13000">
    <property type="entry name" value="Acatn"/>
    <property type="match status" value="2"/>
</dbReference>
<dbReference type="PANTHER" id="PTHR12778">
    <property type="entry name" value="SOLUTE CARRIER FAMILY 33 ACETYL-COA TRANSPORTER -RELATED"/>
    <property type="match status" value="1"/>
</dbReference>
<evidence type="ECO:0000256" key="1">
    <source>
        <dbReference type="ARBA" id="ARBA00004141"/>
    </source>
</evidence>
<evidence type="ECO:0000256" key="2">
    <source>
        <dbReference type="ARBA" id="ARBA00022692"/>
    </source>
</evidence>
<comment type="subcellular location">
    <subcellularLocation>
        <location evidence="1">Membrane</location>
        <topology evidence="1">Multi-pass membrane protein</topology>
    </subcellularLocation>
</comment>
<evidence type="ECO:0000313" key="7">
    <source>
        <dbReference type="Proteomes" id="UP000325440"/>
    </source>
</evidence>
<evidence type="ECO:0000256" key="3">
    <source>
        <dbReference type="ARBA" id="ARBA00022989"/>
    </source>
</evidence>
<keyword evidence="4 5" id="KW-0472">Membrane</keyword>
<protein>
    <submittedName>
        <fullName evidence="6">Major facilitator superfamily domain,Acetyl-coenzyme A transporter 1</fullName>
    </submittedName>
</protein>
<dbReference type="SUPFAM" id="SSF103473">
    <property type="entry name" value="MFS general substrate transporter"/>
    <property type="match status" value="1"/>
</dbReference>
<feature type="transmembrane region" description="Helical" evidence="5">
    <location>
        <begin position="81"/>
        <end position="100"/>
    </location>
</feature>
<feature type="transmembrane region" description="Helical" evidence="5">
    <location>
        <begin position="186"/>
        <end position="205"/>
    </location>
</feature>
<evidence type="ECO:0000256" key="4">
    <source>
        <dbReference type="ARBA" id="ARBA00023136"/>
    </source>
</evidence>
<evidence type="ECO:0000256" key="5">
    <source>
        <dbReference type="SAM" id="Phobius"/>
    </source>
</evidence>
<feature type="transmembrane region" description="Helical" evidence="5">
    <location>
        <begin position="315"/>
        <end position="333"/>
    </location>
</feature>
<feature type="transmembrane region" description="Helical" evidence="5">
    <location>
        <begin position="112"/>
        <end position="130"/>
    </location>
</feature>
<gene>
    <name evidence="6" type="ORF">CINCED_3A008525</name>
</gene>
<dbReference type="Gene3D" id="1.20.1250.20">
    <property type="entry name" value="MFS general substrate transporter like domains"/>
    <property type="match status" value="1"/>
</dbReference>
<dbReference type="Proteomes" id="UP000325440">
    <property type="component" value="Unassembled WGS sequence"/>
</dbReference>
<dbReference type="GO" id="GO:0016020">
    <property type="term" value="C:membrane"/>
    <property type="evidence" value="ECO:0007669"/>
    <property type="project" value="UniProtKB-SubCell"/>
</dbReference>
<feature type="transmembrane region" description="Helical" evidence="5">
    <location>
        <begin position="422"/>
        <end position="445"/>
    </location>
</feature>
<dbReference type="OrthoDB" id="6415790at2759"/>
<dbReference type="InterPro" id="IPR024371">
    <property type="entry name" value="AcetylCoA_trans_1-like"/>
</dbReference>